<comment type="caution">
    <text evidence="2">The sequence shown here is derived from an EMBL/GenBank/DDBJ whole genome shotgun (WGS) entry which is preliminary data.</text>
</comment>
<organism evidence="2 3">
    <name type="scientific">Paenibacillus phytohabitans</name>
    <dbReference type="NCBI Taxonomy" id="2654978"/>
    <lineage>
        <taxon>Bacteria</taxon>
        <taxon>Bacillati</taxon>
        <taxon>Bacillota</taxon>
        <taxon>Bacilli</taxon>
        <taxon>Bacillales</taxon>
        <taxon>Paenibacillaceae</taxon>
        <taxon>Paenibacillus</taxon>
    </lineage>
</organism>
<reference evidence="2 3" key="1">
    <citation type="submission" date="2019-10" db="EMBL/GenBank/DDBJ databases">
        <title>Description of Paenibacillus terricola sp. nov.</title>
        <authorList>
            <person name="Carlier A."/>
            <person name="Qi S."/>
        </authorList>
    </citation>
    <scope>NUCLEOTIDE SEQUENCE [LARGE SCALE GENOMIC DNA]</scope>
    <source>
        <strain evidence="2 3">LMG 31459</strain>
    </source>
</reference>
<evidence type="ECO:0000313" key="3">
    <source>
        <dbReference type="Proteomes" id="UP000596857"/>
    </source>
</evidence>
<evidence type="ECO:0000313" key="2">
    <source>
        <dbReference type="EMBL" id="NOU77582.1"/>
    </source>
</evidence>
<dbReference type="InterPro" id="IPR000182">
    <property type="entry name" value="GNAT_dom"/>
</dbReference>
<dbReference type="Gene3D" id="3.40.630.30">
    <property type="match status" value="1"/>
</dbReference>
<gene>
    <name evidence="2" type="ORF">GC101_01690</name>
</gene>
<protein>
    <submittedName>
        <fullName evidence="2">GNAT family N-acetyltransferase</fullName>
    </submittedName>
</protein>
<dbReference type="Pfam" id="PF00583">
    <property type="entry name" value="Acetyltransf_1"/>
    <property type="match status" value="1"/>
</dbReference>
<name>A0ABX1Y9G5_9BACL</name>
<accession>A0ABX1Y9G5</accession>
<proteinExistence type="predicted"/>
<dbReference type="Proteomes" id="UP000596857">
    <property type="component" value="Unassembled WGS sequence"/>
</dbReference>
<dbReference type="SUPFAM" id="SSF55729">
    <property type="entry name" value="Acyl-CoA N-acyltransferases (Nat)"/>
    <property type="match status" value="1"/>
</dbReference>
<dbReference type="InterPro" id="IPR016181">
    <property type="entry name" value="Acyl_CoA_acyltransferase"/>
</dbReference>
<evidence type="ECO:0000259" key="1">
    <source>
        <dbReference type="PROSITE" id="PS51186"/>
    </source>
</evidence>
<dbReference type="PROSITE" id="PS51186">
    <property type="entry name" value="GNAT"/>
    <property type="match status" value="1"/>
</dbReference>
<keyword evidence="3" id="KW-1185">Reference proteome</keyword>
<feature type="domain" description="N-acetyltransferase" evidence="1">
    <location>
        <begin position="154"/>
        <end position="278"/>
    </location>
</feature>
<sequence length="278" mass="31937">MNCELNYDQLLMITGEKEVYDLSHYEAVMGRLRRRPLKNITLLKMLTAYHTQIDSTLIEQQDHWGVLLMMPAVTFPYDHRTYPEADTVVLMDYSSPEVFPALLKLLPRDARLVFKLQEDAYRQALEPYFTLHKVRSLYSYSTAEGQTFIADGACIVSEAIDERLLPLWMSNDYSQGEISQYFQEGAFSVALFEGDVPISTCMVFRNEESVWEIGAVHTAAAARKNGLAQRVVRTALYHTLQRGYIPRYQVLEDNHASIRLAESIGLTPAVKLEHWINY</sequence>
<dbReference type="EMBL" id="WHOB01000016">
    <property type="protein sequence ID" value="NOU77582.1"/>
    <property type="molecule type" value="Genomic_DNA"/>
</dbReference>